<dbReference type="Proteomes" id="UP000321261">
    <property type="component" value="Unassembled WGS sequence"/>
</dbReference>
<dbReference type="AlphaFoldDB" id="A0A561SP85"/>
<accession>A0A561SP85</accession>
<gene>
    <name evidence="1" type="ORF">FHX44_112550</name>
</gene>
<keyword evidence="2" id="KW-1185">Reference proteome</keyword>
<dbReference type="EMBL" id="VIWU01000001">
    <property type="protein sequence ID" value="TWF76655.1"/>
    <property type="molecule type" value="Genomic_DNA"/>
</dbReference>
<evidence type="ECO:0000313" key="1">
    <source>
        <dbReference type="EMBL" id="TWF76655.1"/>
    </source>
</evidence>
<protein>
    <recommendedName>
        <fullName evidence="3">Nicotianamine synthase-like protein</fullName>
    </recommendedName>
</protein>
<dbReference type="InterPro" id="IPR029063">
    <property type="entry name" value="SAM-dependent_MTases_sf"/>
</dbReference>
<evidence type="ECO:0000313" key="2">
    <source>
        <dbReference type="Proteomes" id="UP000321261"/>
    </source>
</evidence>
<proteinExistence type="predicted"/>
<reference evidence="1 2" key="1">
    <citation type="submission" date="2019-06" db="EMBL/GenBank/DDBJ databases">
        <title>Sequencing the genomes of 1000 actinobacteria strains.</title>
        <authorList>
            <person name="Klenk H.-P."/>
        </authorList>
    </citation>
    <scope>NUCLEOTIDE SEQUENCE [LARGE SCALE GENOMIC DNA]</scope>
    <source>
        <strain evidence="1 2">DSM 45671</strain>
    </source>
</reference>
<organism evidence="1 2">
    <name type="scientific">Pseudonocardia hierapolitana</name>
    <dbReference type="NCBI Taxonomy" id="1128676"/>
    <lineage>
        <taxon>Bacteria</taxon>
        <taxon>Bacillati</taxon>
        <taxon>Actinomycetota</taxon>
        <taxon>Actinomycetes</taxon>
        <taxon>Pseudonocardiales</taxon>
        <taxon>Pseudonocardiaceae</taxon>
        <taxon>Pseudonocardia</taxon>
    </lineage>
</organism>
<dbReference type="Gene3D" id="3.40.50.150">
    <property type="entry name" value="Vaccinia Virus protein VP39"/>
    <property type="match status" value="1"/>
</dbReference>
<evidence type="ECO:0008006" key="3">
    <source>
        <dbReference type="Google" id="ProtNLM"/>
    </source>
</evidence>
<dbReference type="SUPFAM" id="SSF53335">
    <property type="entry name" value="S-adenosyl-L-methionine-dependent methyltransferases"/>
    <property type="match status" value="1"/>
</dbReference>
<dbReference type="RefSeq" id="WP_147255965.1">
    <property type="nucleotide sequence ID" value="NZ_VIWU01000001.1"/>
</dbReference>
<name>A0A561SP85_9PSEU</name>
<comment type="caution">
    <text evidence="1">The sequence shown here is derived from an EMBL/GenBank/DDBJ whole genome shotgun (WGS) entry which is preliminary data.</text>
</comment>
<dbReference type="OrthoDB" id="1956540at2"/>
<sequence length="272" mass="30131">MRDASRAPQGEGRELLLALTDYRRRFSALAQGYDGSTRRAAELEQLMGEYSAFVTDEHNQGPFTALEREGSADFADLVAGLRTESARCAAVMEKYRALDLLDGRARSAGYFDNVESCIEQEFGAFELTSASKVLLVGSGSFPMTPLHLAERIGAGVVGVDIDVEAVELGRRVVQRLGGGLDITLEHVPVEALPFTGEATHVIFSSTVEAKYDLLDLLHALTRDEVVVAMRFGDRLKSLFNFPMQQVDQRKWRLVETIRRPEQVFDIALYVKA</sequence>